<feature type="compositionally biased region" description="Low complexity" evidence="1">
    <location>
        <begin position="413"/>
        <end position="424"/>
    </location>
</feature>
<dbReference type="Pfam" id="PF03217">
    <property type="entry name" value="SlpA"/>
    <property type="match status" value="2"/>
</dbReference>
<dbReference type="InterPro" id="IPR032675">
    <property type="entry name" value="LRR_dom_sf"/>
</dbReference>
<dbReference type="RefSeq" id="WP_120143056.1">
    <property type="nucleotide sequence ID" value="NZ_CP031933.2"/>
</dbReference>
<reference evidence="5" key="1">
    <citation type="submission" date="2018-08" db="EMBL/GenBank/DDBJ databases">
        <title>Genome of Lactobacillus sp. HBUAS52074.</title>
        <authorList>
            <person name="Guo Z."/>
            <person name="Zhang Z.D."/>
        </authorList>
    </citation>
    <scope>NUCLEOTIDE SEQUENCE [LARGE SCALE GENOMIC DNA]</scope>
    <source>
        <strain evidence="5">HBUAS52074</strain>
    </source>
</reference>
<evidence type="ECO:0000256" key="2">
    <source>
        <dbReference type="SAM" id="SignalP"/>
    </source>
</evidence>
<dbReference type="Pfam" id="PF03382">
    <property type="entry name" value="DUF285"/>
    <property type="match status" value="1"/>
</dbReference>
<dbReference type="InterPro" id="IPR011889">
    <property type="entry name" value="Liste_lipo_26"/>
</dbReference>
<protein>
    <submittedName>
        <fullName evidence="4">BspA family leucine-rich repeat surface protein</fullName>
    </submittedName>
</protein>
<dbReference type="NCBIfam" id="TIGR02167">
    <property type="entry name" value="Liste_lipo_26"/>
    <property type="match status" value="2"/>
</dbReference>
<accession>A0A386PUJ4</accession>
<sequence length="572" mass="63002">MLINKKLFKLTITSSLTIASGLLLLGSATTVHGETTPADTTTTEQPTPQQPTDDTTPPGIQGNVIASGLDGTSHYYLTNQGTVYLTDGTLSKDDTRKLVTSSSAALVTKIDTSLASKNGVYAPPDSSSLFNSLTNLKELDLSNLNTSNVTNMSHMFASTQMKEVDLSNFDTSKVTNMSHMFYSSTFTSLDISSFNMKSVDPYADGGRGSNPNFPSTLKQITFGPKNVFVEYVMLPTQNANGSSTYAGWQNTGTGAAASGSLKLPNNHPISEFYDGSDTKNGVETFVPYGVTEKHYDPIKLTLNIYLNGKKNRLSKEYDIPFVDGVSQVPSDLSFPKIFSDWKFDEDKTTLQENDDDLMTVDDIKDSGYDNIENLPQTILSEQNNLQGTYDAGDTYTINMYYTGQEHPTPTPPSHNNTASHNNSTNHHDSEVPLSSQIENIATYSDKPNVELWSLNRHDSGSVTKISDRVLASNSDWYVDKKVTINGEDYLRVATNEWIKANQVYSYKDFKGSVRTNHGTYKYLYTAAGKQVGDRALSANSDWKSDRTINLNGTTYYRVATNEFVKDNDISIN</sequence>
<dbReference type="Gene3D" id="3.80.10.10">
    <property type="entry name" value="Ribonuclease Inhibitor"/>
    <property type="match status" value="1"/>
</dbReference>
<name>A0A386PUJ4_9LACO</name>
<proteinExistence type="predicted"/>
<dbReference type="InterPro" id="IPR005046">
    <property type="entry name" value="DUF285"/>
</dbReference>
<dbReference type="SUPFAM" id="SSF52047">
    <property type="entry name" value="RNI-like"/>
    <property type="match status" value="1"/>
</dbReference>
<feature type="domain" description="S-layer protein C-terminal" evidence="3">
    <location>
        <begin position="468"/>
        <end position="501"/>
    </location>
</feature>
<feature type="region of interest" description="Disordered" evidence="1">
    <location>
        <begin position="403"/>
        <end position="432"/>
    </location>
</feature>
<feature type="chain" id="PRO_5017311583" evidence="2">
    <location>
        <begin position="34"/>
        <end position="572"/>
    </location>
</feature>
<evidence type="ECO:0000313" key="4">
    <source>
        <dbReference type="EMBL" id="AYE38828.1"/>
    </source>
</evidence>
<feature type="region of interest" description="Disordered" evidence="1">
    <location>
        <begin position="34"/>
        <end position="59"/>
    </location>
</feature>
<organism evidence="4 5">
    <name type="scientific">Companilactobacillus zhachilii</name>
    <dbReference type="NCBI Taxonomy" id="2304606"/>
    <lineage>
        <taxon>Bacteria</taxon>
        <taxon>Bacillati</taxon>
        <taxon>Bacillota</taxon>
        <taxon>Bacilli</taxon>
        <taxon>Lactobacillales</taxon>
        <taxon>Lactobacillaceae</taxon>
        <taxon>Companilactobacillus</taxon>
    </lineage>
</organism>
<evidence type="ECO:0000313" key="5">
    <source>
        <dbReference type="Proteomes" id="UP000267208"/>
    </source>
</evidence>
<dbReference type="InterPro" id="IPR024968">
    <property type="entry name" value="SlpA_C_lactobacillus"/>
</dbReference>
<dbReference type="AlphaFoldDB" id="A0A386PUJ4"/>
<dbReference type="OrthoDB" id="2255372at2"/>
<keyword evidence="2" id="KW-0732">Signal</keyword>
<dbReference type="EMBL" id="CP031933">
    <property type="protein sequence ID" value="AYE38828.1"/>
    <property type="molecule type" value="Genomic_DNA"/>
</dbReference>
<evidence type="ECO:0000256" key="1">
    <source>
        <dbReference type="SAM" id="MobiDB-lite"/>
    </source>
</evidence>
<keyword evidence="5" id="KW-1185">Reference proteome</keyword>
<feature type="signal peptide" evidence="2">
    <location>
        <begin position="1"/>
        <end position="33"/>
    </location>
</feature>
<dbReference type="Proteomes" id="UP000267208">
    <property type="component" value="Chromosome"/>
</dbReference>
<gene>
    <name evidence="4" type="ORF">D1B17_09355</name>
</gene>
<feature type="compositionally biased region" description="Low complexity" evidence="1">
    <location>
        <begin position="35"/>
        <end position="58"/>
    </location>
</feature>
<evidence type="ECO:0000259" key="3">
    <source>
        <dbReference type="Pfam" id="PF03217"/>
    </source>
</evidence>
<feature type="domain" description="S-layer protein C-terminal" evidence="3">
    <location>
        <begin position="522"/>
        <end position="565"/>
    </location>
</feature>
<dbReference type="KEGG" id="lzh:D1B17_09355"/>